<comment type="caution">
    <text evidence="2">The sequence shown here is derived from an EMBL/GenBank/DDBJ whole genome shotgun (WGS) entry which is preliminary data.</text>
</comment>
<evidence type="ECO:0000313" key="2">
    <source>
        <dbReference type="EMBL" id="KAJ9157742.1"/>
    </source>
</evidence>
<proteinExistence type="predicted"/>
<sequence>MLSFNVLLQTLLVLASARLSLAMPSGFPRVYVPQQHFEVLAMRASTTVNPDAVSDVTCLDSKENIVFHDQNVAELSICGGIAGTIEKCGGAPATTVGQSGTAQFSLAAVESGATINISKGRWEQCVRAARAVCPTGSMQGVCAGGASTGDVSFTLQNP</sequence>
<organism evidence="2 3">
    <name type="scientific">Pleurostoma richardsiae</name>
    <dbReference type="NCBI Taxonomy" id="41990"/>
    <lineage>
        <taxon>Eukaryota</taxon>
        <taxon>Fungi</taxon>
        <taxon>Dikarya</taxon>
        <taxon>Ascomycota</taxon>
        <taxon>Pezizomycotina</taxon>
        <taxon>Sordariomycetes</taxon>
        <taxon>Sordariomycetidae</taxon>
        <taxon>Calosphaeriales</taxon>
        <taxon>Pleurostomataceae</taxon>
        <taxon>Pleurostoma</taxon>
    </lineage>
</organism>
<reference evidence="2" key="1">
    <citation type="submission" date="2022-07" db="EMBL/GenBank/DDBJ databases">
        <title>Fungi with potential for degradation of polypropylene.</title>
        <authorList>
            <person name="Gostincar C."/>
        </authorList>
    </citation>
    <scope>NUCLEOTIDE SEQUENCE</scope>
    <source>
        <strain evidence="2">EXF-13308</strain>
    </source>
</reference>
<keyword evidence="1" id="KW-0732">Signal</keyword>
<protein>
    <submittedName>
        <fullName evidence="2">Uncharacterized protein</fullName>
    </submittedName>
</protein>
<feature type="signal peptide" evidence="1">
    <location>
        <begin position="1"/>
        <end position="22"/>
    </location>
</feature>
<dbReference type="AlphaFoldDB" id="A0AA38RVY6"/>
<dbReference type="Proteomes" id="UP001174694">
    <property type="component" value="Unassembled WGS sequence"/>
</dbReference>
<keyword evidence="3" id="KW-1185">Reference proteome</keyword>
<dbReference type="EMBL" id="JANBVO010000001">
    <property type="protein sequence ID" value="KAJ9157742.1"/>
    <property type="molecule type" value="Genomic_DNA"/>
</dbReference>
<gene>
    <name evidence="2" type="ORF">NKR23_g642</name>
</gene>
<accession>A0AA38RVY6</accession>
<feature type="chain" id="PRO_5041464320" evidence="1">
    <location>
        <begin position="23"/>
        <end position="158"/>
    </location>
</feature>
<evidence type="ECO:0000256" key="1">
    <source>
        <dbReference type="SAM" id="SignalP"/>
    </source>
</evidence>
<name>A0AA38RVY6_9PEZI</name>
<evidence type="ECO:0000313" key="3">
    <source>
        <dbReference type="Proteomes" id="UP001174694"/>
    </source>
</evidence>